<protein>
    <submittedName>
        <fullName evidence="2">MFS transporter</fullName>
    </submittedName>
</protein>
<dbReference type="EMBL" id="JAAZSR010000125">
    <property type="protein sequence ID" value="NKX50768.1"/>
    <property type="molecule type" value="Genomic_DNA"/>
</dbReference>
<proteinExistence type="predicted"/>
<evidence type="ECO:0000313" key="2">
    <source>
        <dbReference type="EMBL" id="NKX50768.1"/>
    </source>
</evidence>
<keyword evidence="1" id="KW-0812">Transmembrane</keyword>
<feature type="non-terminal residue" evidence="2">
    <location>
        <position position="67"/>
    </location>
</feature>
<dbReference type="Proteomes" id="UP000523795">
    <property type="component" value="Unassembled WGS sequence"/>
</dbReference>
<gene>
    <name evidence="2" type="ORF">HER39_09360</name>
</gene>
<feature type="transmembrane region" description="Helical" evidence="1">
    <location>
        <begin position="12"/>
        <end position="32"/>
    </location>
</feature>
<accession>A0ABX1JNC4</accession>
<name>A0ABX1JNC4_9MICC</name>
<keyword evidence="1" id="KW-1133">Transmembrane helix</keyword>
<comment type="caution">
    <text evidence="2">The sequence shown here is derived from an EMBL/GenBank/DDBJ whole genome shotgun (WGS) entry which is preliminary data.</text>
</comment>
<keyword evidence="1" id="KW-0472">Membrane</keyword>
<reference evidence="2 3" key="1">
    <citation type="submission" date="2020-04" db="EMBL/GenBank/DDBJ databases">
        <authorList>
            <person name="Liu S."/>
        </authorList>
    </citation>
    <scope>NUCLEOTIDE SEQUENCE [LARGE SCALE GENOMIC DNA]</scope>
    <source>
        <strain evidence="2 3">CGMCC 1.15091</strain>
    </source>
</reference>
<sequence>MRPGAGTDRGIYAYIAVFSAVLYMVLLIAPVIAGKLVQQFGLAPTEVGMLFSLELGAFSLATVPAYL</sequence>
<evidence type="ECO:0000313" key="3">
    <source>
        <dbReference type="Proteomes" id="UP000523795"/>
    </source>
</evidence>
<organism evidence="2 3">
    <name type="scientific">Arthrobacter deserti</name>
    <dbReference type="NCBI Taxonomy" id="1742687"/>
    <lineage>
        <taxon>Bacteria</taxon>
        <taxon>Bacillati</taxon>
        <taxon>Actinomycetota</taxon>
        <taxon>Actinomycetes</taxon>
        <taxon>Micrococcales</taxon>
        <taxon>Micrococcaceae</taxon>
        <taxon>Arthrobacter</taxon>
    </lineage>
</organism>
<keyword evidence="3" id="KW-1185">Reference proteome</keyword>
<evidence type="ECO:0000256" key="1">
    <source>
        <dbReference type="SAM" id="Phobius"/>
    </source>
</evidence>